<dbReference type="InterPro" id="IPR057251">
    <property type="entry name" value="FP_C"/>
</dbReference>
<dbReference type="InterPro" id="IPR011011">
    <property type="entry name" value="Znf_FYVE_PHD"/>
</dbReference>
<keyword evidence="3" id="KW-0862">Zinc</keyword>
<gene>
    <name evidence="7" type="ORF">LNINA_LOCUS10249</name>
</gene>
<reference evidence="7 8" key="1">
    <citation type="submission" date="2023-11" db="EMBL/GenBank/DDBJ databases">
        <authorList>
            <person name="Okamura Y."/>
        </authorList>
    </citation>
    <scope>NUCLEOTIDE SEQUENCE [LARGE SCALE GENOMIC DNA]</scope>
</reference>
<dbReference type="Pfam" id="PF25298">
    <property type="entry name" value="Baculo_FP_2nd"/>
    <property type="match status" value="1"/>
</dbReference>
<evidence type="ECO:0000256" key="1">
    <source>
        <dbReference type="ARBA" id="ARBA00022723"/>
    </source>
</evidence>
<keyword evidence="2 4" id="KW-0863">Zinc-finger</keyword>
<comment type="caution">
    <text evidence="7">The sequence shown here is derived from an EMBL/GenBank/DDBJ whole genome shotgun (WGS) entry which is preliminary data.</text>
</comment>
<keyword evidence="1" id="KW-0479">Metal-binding</keyword>
<evidence type="ECO:0000256" key="5">
    <source>
        <dbReference type="SAM" id="Coils"/>
    </source>
</evidence>
<feature type="coiled-coil region" evidence="5">
    <location>
        <begin position="112"/>
        <end position="167"/>
    </location>
</feature>
<evidence type="ECO:0000313" key="8">
    <source>
        <dbReference type="Proteomes" id="UP001497472"/>
    </source>
</evidence>
<accession>A0AAV1JQC6</accession>
<dbReference type="InterPro" id="IPR019786">
    <property type="entry name" value="Zinc_finger_PHD-type_CS"/>
</dbReference>
<dbReference type="SUPFAM" id="SSF57903">
    <property type="entry name" value="FYVE/PHD zinc finger"/>
    <property type="match status" value="1"/>
</dbReference>
<dbReference type="PROSITE" id="PS50016">
    <property type="entry name" value="ZF_PHD_2"/>
    <property type="match status" value="1"/>
</dbReference>
<proteinExistence type="predicted"/>
<dbReference type="InterPro" id="IPR001965">
    <property type="entry name" value="Znf_PHD"/>
</dbReference>
<dbReference type="Gene3D" id="3.30.40.10">
    <property type="entry name" value="Zinc/RING finger domain, C3HC4 (zinc finger)"/>
    <property type="match status" value="1"/>
</dbReference>
<keyword evidence="5" id="KW-0175">Coiled coil</keyword>
<dbReference type="PROSITE" id="PS01359">
    <property type="entry name" value="ZF_PHD_1"/>
    <property type="match status" value="1"/>
</dbReference>
<feature type="domain" description="PHD-type" evidence="6">
    <location>
        <begin position="1"/>
        <end position="58"/>
    </location>
</feature>
<dbReference type="InterPro" id="IPR019787">
    <property type="entry name" value="Znf_PHD-finger"/>
</dbReference>
<dbReference type="Proteomes" id="UP001497472">
    <property type="component" value="Unassembled WGS sequence"/>
</dbReference>
<dbReference type="InterPro" id="IPR013083">
    <property type="entry name" value="Znf_RING/FYVE/PHD"/>
</dbReference>
<name>A0AAV1JQC6_9NEOP</name>
<evidence type="ECO:0000256" key="4">
    <source>
        <dbReference type="PROSITE-ProRule" id="PRU00146"/>
    </source>
</evidence>
<dbReference type="InterPro" id="IPR004941">
    <property type="entry name" value="FP_N"/>
</dbReference>
<dbReference type="EMBL" id="CAVLEF010000117">
    <property type="protein sequence ID" value="CAK1551075.1"/>
    <property type="molecule type" value="Genomic_DNA"/>
</dbReference>
<evidence type="ECO:0000313" key="7">
    <source>
        <dbReference type="EMBL" id="CAK1551075.1"/>
    </source>
</evidence>
<organism evidence="7 8">
    <name type="scientific">Leptosia nina</name>
    <dbReference type="NCBI Taxonomy" id="320188"/>
    <lineage>
        <taxon>Eukaryota</taxon>
        <taxon>Metazoa</taxon>
        <taxon>Ecdysozoa</taxon>
        <taxon>Arthropoda</taxon>
        <taxon>Hexapoda</taxon>
        <taxon>Insecta</taxon>
        <taxon>Pterygota</taxon>
        <taxon>Neoptera</taxon>
        <taxon>Endopterygota</taxon>
        <taxon>Lepidoptera</taxon>
        <taxon>Glossata</taxon>
        <taxon>Ditrysia</taxon>
        <taxon>Papilionoidea</taxon>
        <taxon>Pieridae</taxon>
        <taxon>Pierinae</taxon>
        <taxon>Leptosia</taxon>
    </lineage>
</organism>
<protein>
    <recommendedName>
        <fullName evidence="6">PHD-type domain-containing protein</fullName>
    </recommendedName>
</protein>
<keyword evidence="8" id="KW-1185">Reference proteome</keyword>
<evidence type="ECO:0000256" key="3">
    <source>
        <dbReference type="ARBA" id="ARBA00022833"/>
    </source>
</evidence>
<dbReference type="Pfam" id="PF03258">
    <property type="entry name" value="Baculo_FP"/>
    <property type="match status" value="1"/>
</dbReference>
<evidence type="ECO:0000256" key="2">
    <source>
        <dbReference type="ARBA" id="ARBA00022771"/>
    </source>
</evidence>
<sequence length="328" mass="38159">MVKCIKCNKLITKNLPGLQCITCNKWTHGKCANLTNEQLNVLFSTESADWKCRNCSGPKSKPKRLSFIMPDAEEDDISDSEDQIKSGLKKNILNEIKIEIRDIIRTEMQSVMQFYIEKMDEYEHKFKTYENQIRDLTNSNKNTKLKYDALQQKINNMEQKLLCNQVEIHGIQEEENENILEICKNFCNIVKVPHGSVIKAYRKKSRRNRSDKKATSPIVVVLSDEDKRDNWMEASKKISITSKDLGLQGEGKIRNFEALTPTNSFLLWKAKSSLHETGLCKYVWCKKGVIRVKREEGDRTFIVRSEEDIEKIICEYSELNCIEKEDEE</sequence>
<dbReference type="SMART" id="SM00249">
    <property type="entry name" value="PHD"/>
    <property type="match status" value="1"/>
</dbReference>
<dbReference type="AlphaFoldDB" id="A0AAV1JQC6"/>
<dbReference type="GO" id="GO:0008270">
    <property type="term" value="F:zinc ion binding"/>
    <property type="evidence" value="ECO:0007669"/>
    <property type="project" value="UniProtKB-KW"/>
</dbReference>
<evidence type="ECO:0000259" key="6">
    <source>
        <dbReference type="PROSITE" id="PS50016"/>
    </source>
</evidence>